<organism evidence="1 2">
    <name type="scientific">Dactylosporangium darangshiense</name>
    <dbReference type="NCBI Taxonomy" id="579108"/>
    <lineage>
        <taxon>Bacteria</taxon>
        <taxon>Bacillati</taxon>
        <taxon>Actinomycetota</taxon>
        <taxon>Actinomycetes</taxon>
        <taxon>Micromonosporales</taxon>
        <taxon>Micromonosporaceae</taxon>
        <taxon>Dactylosporangium</taxon>
    </lineage>
</organism>
<comment type="caution">
    <text evidence="1">The sequence shown here is derived from an EMBL/GenBank/DDBJ whole genome shotgun (WGS) entry which is preliminary data.</text>
</comment>
<dbReference type="EMBL" id="BAABAT010000024">
    <property type="protein sequence ID" value="GAA4256465.1"/>
    <property type="molecule type" value="Genomic_DNA"/>
</dbReference>
<keyword evidence="2" id="KW-1185">Reference proteome</keyword>
<evidence type="ECO:0000313" key="2">
    <source>
        <dbReference type="Proteomes" id="UP001500620"/>
    </source>
</evidence>
<evidence type="ECO:0000313" key="1">
    <source>
        <dbReference type="EMBL" id="GAA4256465.1"/>
    </source>
</evidence>
<accession>A0ABP8DI91</accession>
<reference evidence="2" key="1">
    <citation type="journal article" date="2019" name="Int. J. Syst. Evol. Microbiol.">
        <title>The Global Catalogue of Microorganisms (GCM) 10K type strain sequencing project: providing services to taxonomists for standard genome sequencing and annotation.</title>
        <authorList>
            <consortium name="The Broad Institute Genomics Platform"/>
            <consortium name="The Broad Institute Genome Sequencing Center for Infectious Disease"/>
            <person name="Wu L."/>
            <person name="Ma J."/>
        </authorList>
    </citation>
    <scope>NUCLEOTIDE SEQUENCE [LARGE SCALE GENOMIC DNA]</scope>
    <source>
        <strain evidence="2">JCM 17441</strain>
    </source>
</reference>
<dbReference type="Proteomes" id="UP001500620">
    <property type="component" value="Unassembled WGS sequence"/>
</dbReference>
<proteinExistence type="predicted"/>
<sequence length="45" mass="4674">MTGLNEVTLLLRLAAPGPDAGAAACPPRTLKESRVIGTIDEEVRA</sequence>
<gene>
    <name evidence="1" type="ORF">GCM10022255_069410</name>
</gene>
<protein>
    <submittedName>
        <fullName evidence="1">Uncharacterized protein</fullName>
    </submittedName>
</protein>
<dbReference type="RefSeq" id="WP_345133446.1">
    <property type="nucleotide sequence ID" value="NZ_BAABAT010000024.1"/>
</dbReference>
<name>A0ABP8DI91_9ACTN</name>